<feature type="transmembrane region" description="Helical" evidence="1">
    <location>
        <begin position="66"/>
        <end position="85"/>
    </location>
</feature>
<evidence type="ECO:0000313" key="2">
    <source>
        <dbReference type="EMBL" id="MFC5520358.1"/>
    </source>
</evidence>
<dbReference type="Pfam" id="PF10003">
    <property type="entry name" value="DUF2244"/>
    <property type="match status" value="1"/>
</dbReference>
<keyword evidence="1" id="KW-0812">Transmembrane</keyword>
<dbReference type="EMBL" id="JBHSMX010000011">
    <property type="protein sequence ID" value="MFC5520358.1"/>
    <property type="molecule type" value="Genomic_DNA"/>
</dbReference>
<proteinExistence type="predicted"/>
<keyword evidence="3" id="KW-1185">Reference proteome</keyword>
<feature type="transmembrane region" description="Helical" evidence="1">
    <location>
        <begin position="40"/>
        <end position="60"/>
    </location>
</feature>
<keyword evidence="1" id="KW-1133">Transmembrane helix</keyword>
<keyword evidence="1" id="KW-0472">Membrane</keyword>
<sequence>MSQPTPPAFRFATLSVPDSHSHEAVQWLLKRHCSITPAQLGWFYVSLCVVSLGIAAFFWSQGATMVMPYAWLELVAVGAAFLVYARHAGDGEKIVLQDGLLVVELETAGRMQREEFNQAWVRIEPKDGDGALIEVSGQGRSVRVGRHVRPELRPALAREIRLALRAR</sequence>
<protein>
    <submittedName>
        <fullName evidence="2">DUF2244 domain-containing protein</fullName>
    </submittedName>
</protein>
<dbReference type="RefSeq" id="WP_068831489.1">
    <property type="nucleotide sequence ID" value="NZ_JBHSMX010000011.1"/>
</dbReference>
<evidence type="ECO:0000256" key="1">
    <source>
        <dbReference type="SAM" id="Phobius"/>
    </source>
</evidence>
<dbReference type="InterPro" id="IPR019253">
    <property type="entry name" value="DUF2244_TM"/>
</dbReference>
<comment type="caution">
    <text evidence="2">The sequence shown here is derived from an EMBL/GenBank/DDBJ whole genome shotgun (WGS) entry which is preliminary data.</text>
</comment>
<dbReference type="Proteomes" id="UP001596084">
    <property type="component" value="Unassembled WGS sequence"/>
</dbReference>
<evidence type="ECO:0000313" key="3">
    <source>
        <dbReference type="Proteomes" id="UP001596084"/>
    </source>
</evidence>
<organism evidence="2 3">
    <name type="scientific">Polaromonas jejuensis</name>
    <dbReference type="NCBI Taxonomy" id="457502"/>
    <lineage>
        <taxon>Bacteria</taxon>
        <taxon>Pseudomonadati</taxon>
        <taxon>Pseudomonadota</taxon>
        <taxon>Betaproteobacteria</taxon>
        <taxon>Burkholderiales</taxon>
        <taxon>Comamonadaceae</taxon>
        <taxon>Polaromonas</taxon>
    </lineage>
</organism>
<gene>
    <name evidence="2" type="ORF">ACFPP7_05455</name>
</gene>
<accession>A0ABW0Q7E6</accession>
<name>A0ABW0Q7E6_9BURK</name>
<reference evidence="3" key="1">
    <citation type="journal article" date="2019" name="Int. J. Syst. Evol. Microbiol.">
        <title>The Global Catalogue of Microorganisms (GCM) 10K type strain sequencing project: providing services to taxonomists for standard genome sequencing and annotation.</title>
        <authorList>
            <consortium name="The Broad Institute Genomics Platform"/>
            <consortium name="The Broad Institute Genome Sequencing Center for Infectious Disease"/>
            <person name="Wu L."/>
            <person name="Ma J."/>
        </authorList>
    </citation>
    <scope>NUCLEOTIDE SEQUENCE [LARGE SCALE GENOMIC DNA]</scope>
    <source>
        <strain evidence="3">CGMCC 4.7277</strain>
    </source>
</reference>